<organism evidence="1 2">
    <name type="scientific">Ooceraea biroi</name>
    <name type="common">Clonal raider ant</name>
    <name type="synonym">Cerapachys biroi</name>
    <dbReference type="NCBI Taxonomy" id="2015173"/>
    <lineage>
        <taxon>Eukaryota</taxon>
        <taxon>Metazoa</taxon>
        <taxon>Ecdysozoa</taxon>
        <taxon>Arthropoda</taxon>
        <taxon>Hexapoda</taxon>
        <taxon>Insecta</taxon>
        <taxon>Pterygota</taxon>
        <taxon>Neoptera</taxon>
        <taxon>Endopterygota</taxon>
        <taxon>Hymenoptera</taxon>
        <taxon>Apocrita</taxon>
        <taxon>Aculeata</taxon>
        <taxon>Formicoidea</taxon>
        <taxon>Formicidae</taxon>
        <taxon>Dorylinae</taxon>
        <taxon>Ooceraea</taxon>
    </lineage>
</organism>
<dbReference type="EMBL" id="KK107063">
    <property type="protein sequence ID" value="EZA61220.1"/>
    <property type="molecule type" value="Genomic_DNA"/>
</dbReference>
<accession>A0A026WYU6</accession>
<proteinExistence type="predicted"/>
<gene>
    <name evidence="1" type="ORF">X777_08432</name>
</gene>
<evidence type="ECO:0000313" key="1">
    <source>
        <dbReference type="EMBL" id="EZA61220.1"/>
    </source>
</evidence>
<keyword evidence="2" id="KW-1185">Reference proteome</keyword>
<reference evidence="1 2" key="1">
    <citation type="journal article" date="2014" name="Curr. Biol.">
        <title>The genome of the clonal raider ant Cerapachys biroi.</title>
        <authorList>
            <person name="Oxley P.R."/>
            <person name="Ji L."/>
            <person name="Fetter-Pruneda I."/>
            <person name="McKenzie S.K."/>
            <person name="Li C."/>
            <person name="Hu H."/>
            <person name="Zhang G."/>
            <person name="Kronauer D.J."/>
        </authorList>
    </citation>
    <scope>NUCLEOTIDE SEQUENCE [LARGE SCALE GENOMIC DNA]</scope>
</reference>
<name>A0A026WYU6_OOCBI</name>
<dbReference type="Proteomes" id="UP000053097">
    <property type="component" value="Unassembled WGS sequence"/>
</dbReference>
<evidence type="ECO:0000313" key="2">
    <source>
        <dbReference type="Proteomes" id="UP000053097"/>
    </source>
</evidence>
<sequence>MISEDQKQANFSSNHDTTTDHVRSVYVCKIYSSFKFLSYIGAPVRGGLWECTALGTLIISLPSGIANFSLFNVDPSTSNSKGCFPGAELKLHMVLPACVTYKRKKSITYGIIASP</sequence>
<protein>
    <submittedName>
        <fullName evidence="1">Uncharacterized protein</fullName>
    </submittedName>
</protein>
<dbReference type="AlphaFoldDB" id="A0A026WYU6"/>